<reference evidence="2 3" key="1">
    <citation type="journal article" date="2018" name="Sci. Rep.">
        <title>Genomic signatures of local adaptation to the degree of environmental predictability in rotifers.</title>
        <authorList>
            <person name="Franch-Gras L."/>
            <person name="Hahn C."/>
            <person name="Garcia-Roger E.M."/>
            <person name="Carmona M.J."/>
            <person name="Serra M."/>
            <person name="Gomez A."/>
        </authorList>
    </citation>
    <scope>NUCLEOTIDE SEQUENCE [LARGE SCALE GENOMIC DNA]</scope>
    <source>
        <strain evidence="2">HYR1</strain>
    </source>
</reference>
<feature type="region of interest" description="Disordered" evidence="1">
    <location>
        <begin position="43"/>
        <end position="85"/>
    </location>
</feature>
<evidence type="ECO:0000256" key="1">
    <source>
        <dbReference type="SAM" id="MobiDB-lite"/>
    </source>
</evidence>
<name>A0A3M7QU30_BRAPC</name>
<comment type="caution">
    <text evidence="2">The sequence shown here is derived from an EMBL/GenBank/DDBJ whole genome shotgun (WGS) entry which is preliminary data.</text>
</comment>
<accession>A0A3M7QU30</accession>
<protein>
    <submittedName>
        <fullName evidence="2">Uncharacterized protein</fullName>
    </submittedName>
</protein>
<evidence type="ECO:0000313" key="2">
    <source>
        <dbReference type="EMBL" id="RNA14488.1"/>
    </source>
</evidence>
<proteinExistence type="predicted"/>
<dbReference type="AlphaFoldDB" id="A0A3M7QU30"/>
<dbReference type="Proteomes" id="UP000276133">
    <property type="component" value="Unassembled WGS sequence"/>
</dbReference>
<organism evidence="2 3">
    <name type="scientific">Brachionus plicatilis</name>
    <name type="common">Marine rotifer</name>
    <name type="synonym">Brachionus muelleri</name>
    <dbReference type="NCBI Taxonomy" id="10195"/>
    <lineage>
        <taxon>Eukaryota</taxon>
        <taxon>Metazoa</taxon>
        <taxon>Spiralia</taxon>
        <taxon>Gnathifera</taxon>
        <taxon>Rotifera</taxon>
        <taxon>Eurotatoria</taxon>
        <taxon>Monogononta</taxon>
        <taxon>Pseudotrocha</taxon>
        <taxon>Ploima</taxon>
        <taxon>Brachionidae</taxon>
        <taxon>Brachionus</taxon>
    </lineage>
</organism>
<evidence type="ECO:0000313" key="3">
    <source>
        <dbReference type="Proteomes" id="UP000276133"/>
    </source>
</evidence>
<keyword evidence="3" id="KW-1185">Reference proteome</keyword>
<gene>
    <name evidence="2" type="ORF">BpHYR1_013319</name>
</gene>
<feature type="compositionally biased region" description="Low complexity" evidence="1">
    <location>
        <begin position="51"/>
        <end position="60"/>
    </location>
</feature>
<sequence>MSEEIKTNNRERVDDNSIEKTSSIIFVAIVKKPAIEFVWLSSESEDEANEGSNNKSGKSSICSVPKESQNGNLNDTVNDAKDLEQ</sequence>
<feature type="compositionally biased region" description="Polar residues" evidence="1">
    <location>
        <begin position="66"/>
        <end position="77"/>
    </location>
</feature>
<dbReference type="EMBL" id="REGN01005170">
    <property type="protein sequence ID" value="RNA14488.1"/>
    <property type="molecule type" value="Genomic_DNA"/>
</dbReference>